<dbReference type="InterPro" id="IPR021829">
    <property type="entry name" value="DUF3419"/>
</dbReference>
<dbReference type="PANTHER" id="PTHR47473">
    <property type="entry name" value="BTA1P"/>
    <property type="match status" value="1"/>
</dbReference>
<gene>
    <name evidence="1" type="ORF">ETSY2_05215</name>
</gene>
<dbReference type="CDD" id="cd02440">
    <property type="entry name" value="AdoMet_MTases"/>
    <property type="match status" value="1"/>
</dbReference>
<evidence type="ECO:0008006" key="3">
    <source>
        <dbReference type="Google" id="ProtNLM"/>
    </source>
</evidence>
<comment type="caution">
    <text evidence="1">The sequence shown here is derived from an EMBL/GenBank/DDBJ whole genome shotgun (WGS) entry which is preliminary data.</text>
</comment>
<evidence type="ECO:0000313" key="2">
    <source>
        <dbReference type="Proteomes" id="UP000019140"/>
    </source>
</evidence>
<dbReference type="SUPFAM" id="SSF53335">
    <property type="entry name" value="S-adenosyl-L-methionine-dependent methyltransferases"/>
    <property type="match status" value="1"/>
</dbReference>
<organism evidence="1 2">
    <name type="scientific">Candidatus Entotheonella gemina</name>
    <dbReference type="NCBI Taxonomy" id="1429439"/>
    <lineage>
        <taxon>Bacteria</taxon>
        <taxon>Pseudomonadati</taxon>
        <taxon>Nitrospinota/Tectimicrobiota group</taxon>
        <taxon>Candidatus Tectimicrobiota</taxon>
        <taxon>Candidatus Entotheonellia</taxon>
        <taxon>Candidatus Entotheonellales</taxon>
        <taxon>Candidatus Entotheonellaceae</taxon>
        <taxon>Candidatus Entotheonella</taxon>
    </lineage>
</organism>
<dbReference type="Gene3D" id="3.40.50.150">
    <property type="entry name" value="Vaccinia Virus protein VP39"/>
    <property type="match status" value="1"/>
</dbReference>
<dbReference type="EMBL" id="AZHX01000213">
    <property type="protein sequence ID" value="ETX08474.1"/>
    <property type="molecule type" value="Genomic_DNA"/>
</dbReference>
<dbReference type="Proteomes" id="UP000019140">
    <property type="component" value="Unassembled WGS sequence"/>
</dbReference>
<accession>W4MDQ4</accession>
<dbReference type="AlphaFoldDB" id="W4MDQ4"/>
<dbReference type="Pfam" id="PF11899">
    <property type="entry name" value="DUF3419"/>
    <property type="match status" value="1"/>
</dbReference>
<keyword evidence="2" id="KW-1185">Reference proteome</keyword>
<name>W4MDQ4_9BACT</name>
<protein>
    <recommendedName>
        <fullName evidence="3">S-adenosylmethionine:diacylglycerol 3-amino-3-carboxypropyl transferase</fullName>
    </recommendedName>
</protein>
<dbReference type="HOGENOM" id="CLU_059322_0_0_7"/>
<sequence length="372" mass="43495">MQAPLKSEIASDLDPEVIRYAQVWEDYTLLEQAFDIREDDRILSVGSAGCNVLALLRHRPRTIIALDMSIAQIALMELKFAGIKHLGYPEFLSLWGLSQRHHPLHLYQQLESFLSETSRDYWQRHHDAITSGLIHAGKLERFFQVMQRDHLAQVWSQEAIGRLLDAPSLEAQQEQFRQMATAEFEAVFTAYFSQSSIAENGRDPAQFRYVEHDGLGSHFLQRFRHTCARQWLRQNHYMEYLLTGTYRDLEAGPVFLRQARYHELKDLIDRIRIIHADFESYLPTLPPASLSYAALSDIFEYISPEASDRLFTQLADTIRPGGRIAYWNLLVPRRSPPSLRAQWHHLDELSERLIERDRAWFYQSFHVEERLA</sequence>
<dbReference type="PANTHER" id="PTHR47473:SF1">
    <property type="entry name" value="METHYLTRANSFERASE DOMAIN-CONTAINING PROTEIN"/>
    <property type="match status" value="1"/>
</dbReference>
<evidence type="ECO:0000313" key="1">
    <source>
        <dbReference type="EMBL" id="ETX08474.1"/>
    </source>
</evidence>
<proteinExistence type="predicted"/>
<dbReference type="InterPro" id="IPR029063">
    <property type="entry name" value="SAM-dependent_MTases_sf"/>
</dbReference>
<reference evidence="1 2" key="1">
    <citation type="journal article" date="2014" name="Nature">
        <title>An environmental bacterial taxon with a large and distinct metabolic repertoire.</title>
        <authorList>
            <person name="Wilson M.C."/>
            <person name="Mori T."/>
            <person name="Ruckert C."/>
            <person name="Uria A.R."/>
            <person name="Helf M.J."/>
            <person name="Takada K."/>
            <person name="Gernert C."/>
            <person name="Steffens U.A."/>
            <person name="Heycke N."/>
            <person name="Schmitt S."/>
            <person name="Rinke C."/>
            <person name="Helfrich E.J."/>
            <person name="Brachmann A.O."/>
            <person name="Gurgui C."/>
            <person name="Wakimoto T."/>
            <person name="Kracht M."/>
            <person name="Crusemann M."/>
            <person name="Hentschel U."/>
            <person name="Abe I."/>
            <person name="Matsunaga S."/>
            <person name="Kalinowski J."/>
            <person name="Takeyama H."/>
            <person name="Piel J."/>
        </authorList>
    </citation>
    <scope>NUCLEOTIDE SEQUENCE [LARGE SCALE GENOMIC DNA]</scope>
    <source>
        <strain evidence="2">TSY2</strain>
    </source>
</reference>